<protein>
    <submittedName>
        <fullName evidence="1">Quaternary ammonium compound efflux SMR transporter SugE</fullName>
    </submittedName>
</protein>
<evidence type="ECO:0000313" key="2">
    <source>
        <dbReference type="Proteomes" id="UP001163223"/>
    </source>
</evidence>
<dbReference type="Proteomes" id="UP001163223">
    <property type="component" value="Chromosome"/>
</dbReference>
<dbReference type="EMBL" id="CP113520">
    <property type="protein sequence ID" value="WAJ30992.1"/>
    <property type="molecule type" value="Genomic_DNA"/>
</dbReference>
<sequence>MAWILLIVAGLFEVVWAFSMKQSDGFTRLWPTVVTFAAMAVSFALLSFSMRSLPLGTAYTIWTGIGALGAFVVGIAVLGEAATPLRILAAMLILSGLVLMKLSGSGSA</sequence>
<keyword evidence="2" id="KW-1185">Reference proteome</keyword>
<organism evidence="1 2">
    <name type="scientific">Antarcticirhabdus aurantiaca</name>
    <dbReference type="NCBI Taxonomy" id="2606717"/>
    <lineage>
        <taxon>Bacteria</taxon>
        <taxon>Pseudomonadati</taxon>
        <taxon>Pseudomonadota</taxon>
        <taxon>Alphaproteobacteria</taxon>
        <taxon>Hyphomicrobiales</taxon>
        <taxon>Aurantimonadaceae</taxon>
        <taxon>Antarcticirhabdus</taxon>
    </lineage>
</organism>
<gene>
    <name evidence="1" type="primary">sugE</name>
    <name evidence="1" type="ORF">OXU80_12625</name>
</gene>
<proteinExistence type="predicted"/>
<name>A0ACD4NVX0_9HYPH</name>
<evidence type="ECO:0000313" key="1">
    <source>
        <dbReference type="EMBL" id="WAJ30992.1"/>
    </source>
</evidence>
<accession>A0ACD4NVX0</accession>
<reference evidence="1" key="1">
    <citation type="submission" date="2022-11" db="EMBL/GenBank/DDBJ databases">
        <title>beta-Carotene-producing bacterium, Jeongeuplla avenae sp. nov., alleviates the salt stress of Arabidopsis seedlings.</title>
        <authorList>
            <person name="Jiang L."/>
            <person name="Lee J."/>
        </authorList>
    </citation>
    <scope>NUCLEOTIDE SEQUENCE</scope>
    <source>
        <strain evidence="1">DY_R2A_6</strain>
    </source>
</reference>